<dbReference type="FunFam" id="1.25.40.10:FF:000073">
    <property type="entry name" value="Pentatricopeptide repeat-containing protein chloroplastic"/>
    <property type="match status" value="1"/>
</dbReference>
<dbReference type="InterPro" id="IPR002885">
    <property type="entry name" value="PPR_rpt"/>
</dbReference>
<evidence type="ECO:0000256" key="1">
    <source>
        <dbReference type="ARBA" id="ARBA00022737"/>
    </source>
</evidence>
<dbReference type="InterPro" id="IPR046960">
    <property type="entry name" value="PPR_At4g14850-like_plant"/>
</dbReference>
<dbReference type="InterPro" id="IPR011990">
    <property type="entry name" value="TPR-like_helical_dom_sf"/>
</dbReference>
<dbReference type="Gene3D" id="1.25.40.10">
    <property type="entry name" value="Tetratricopeptide repeat domain"/>
    <property type="match status" value="6"/>
</dbReference>
<evidence type="ECO:0000256" key="2">
    <source>
        <dbReference type="PROSITE-ProRule" id="PRU00708"/>
    </source>
</evidence>
<comment type="caution">
    <text evidence="3">The sequence shown here is derived from an EMBL/GenBank/DDBJ whole genome shotgun (WGS) entry which is preliminary data.</text>
</comment>
<dbReference type="NCBIfam" id="TIGR00756">
    <property type="entry name" value="PPR"/>
    <property type="match status" value="6"/>
</dbReference>
<dbReference type="SUPFAM" id="SSF81901">
    <property type="entry name" value="HCP-like"/>
    <property type="match status" value="1"/>
</dbReference>
<dbReference type="Pfam" id="PF01535">
    <property type="entry name" value="PPR"/>
    <property type="match status" value="2"/>
</dbReference>
<dbReference type="EMBL" id="CM035418">
    <property type="protein sequence ID" value="KAH7420519.1"/>
    <property type="molecule type" value="Genomic_DNA"/>
</dbReference>
<organism evidence="3 4">
    <name type="scientific">Ceratopteris richardii</name>
    <name type="common">Triangle waterfern</name>
    <dbReference type="NCBI Taxonomy" id="49495"/>
    <lineage>
        <taxon>Eukaryota</taxon>
        <taxon>Viridiplantae</taxon>
        <taxon>Streptophyta</taxon>
        <taxon>Embryophyta</taxon>
        <taxon>Tracheophyta</taxon>
        <taxon>Polypodiopsida</taxon>
        <taxon>Polypodiidae</taxon>
        <taxon>Polypodiales</taxon>
        <taxon>Pteridineae</taxon>
        <taxon>Pteridaceae</taxon>
        <taxon>Parkerioideae</taxon>
        <taxon>Ceratopteris</taxon>
    </lineage>
</organism>
<dbReference type="GO" id="GO:0003723">
    <property type="term" value="F:RNA binding"/>
    <property type="evidence" value="ECO:0007669"/>
    <property type="project" value="InterPro"/>
</dbReference>
<gene>
    <name evidence="3" type="ORF">KP509_13G010900</name>
</gene>
<feature type="repeat" description="PPR" evidence="2">
    <location>
        <begin position="297"/>
        <end position="331"/>
    </location>
</feature>
<feature type="repeat" description="PPR" evidence="2">
    <location>
        <begin position="704"/>
        <end position="738"/>
    </location>
</feature>
<dbReference type="AlphaFoldDB" id="A0A8T2TIN9"/>
<reference evidence="3" key="1">
    <citation type="submission" date="2021-08" db="EMBL/GenBank/DDBJ databases">
        <title>WGS assembly of Ceratopteris richardii.</title>
        <authorList>
            <person name="Marchant D.B."/>
            <person name="Chen G."/>
            <person name="Jenkins J."/>
            <person name="Shu S."/>
            <person name="Leebens-Mack J."/>
            <person name="Grimwood J."/>
            <person name="Schmutz J."/>
            <person name="Soltis P."/>
            <person name="Soltis D."/>
            <person name="Chen Z.-H."/>
        </authorList>
    </citation>
    <scope>NUCLEOTIDE SEQUENCE</scope>
    <source>
        <strain evidence="3">Whitten #5841</strain>
        <tissue evidence="3">Leaf</tissue>
    </source>
</reference>
<keyword evidence="4" id="KW-1185">Reference proteome</keyword>
<feature type="repeat" description="PPR" evidence="2">
    <location>
        <begin position="399"/>
        <end position="433"/>
    </location>
</feature>
<evidence type="ECO:0008006" key="5">
    <source>
        <dbReference type="Google" id="ProtNLM"/>
    </source>
</evidence>
<protein>
    <recommendedName>
        <fullName evidence="5">Pentatricopeptide repeat-containing protein</fullName>
    </recommendedName>
</protein>
<proteinExistence type="predicted"/>
<accession>A0A8T2TIN9</accession>
<dbReference type="Proteomes" id="UP000825935">
    <property type="component" value="Chromosome 13"/>
</dbReference>
<feature type="repeat" description="PPR" evidence="2">
    <location>
        <begin position="603"/>
        <end position="637"/>
    </location>
</feature>
<evidence type="ECO:0000313" key="3">
    <source>
        <dbReference type="EMBL" id="KAH7420519.1"/>
    </source>
</evidence>
<name>A0A8T2TIN9_CERRI</name>
<dbReference type="FunFam" id="1.25.40.10:FF:000343">
    <property type="entry name" value="Pentatricopeptide repeat-containing protein At3g58590"/>
    <property type="match status" value="1"/>
</dbReference>
<keyword evidence="1" id="KW-0677">Repeat</keyword>
<dbReference type="Pfam" id="PF13041">
    <property type="entry name" value="PPR_2"/>
    <property type="match status" value="6"/>
</dbReference>
<dbReference type="PANTHER" id="PTHR24015">
    <property type="entry name" value="OS07G0578800 PROTEIN-RELATED"/>
    <property type="match status" value="1"/>
</dbReference>
<dbReference type="GO" id="GO:0009451">
    <property type="term" value="P:RNA modification"/>
    <property type="evidence" value="ECO:0007669"/>
    <property type="project" value="InterPro"/>
</dbReference>
<dbReference type="PANTHER" id="PTHR24015:SF548">
    <property type="entry name" value="OS08G0340900 PROTEIN"/>
    <property type="match status" value="1"/>
</dbReference>
<dbReference type="OrthoDB" id="411857at2759"/>
<evidence type="ECO:0000313" key="4">
    <source>
        <dbReference type="Proteomes" id="UP000825935"/>
    </source>
</evidence>
<feature type="repeat" description="PPR" evidence="2">
    <location>
        <begin position="501"/>
        <end position="535"/>
    </location>
</feature>
<feature type="repeat" description="PPR" evidence="2">
    <location>
        <begin position="195"/>
        <end position="229"/>
    </location>
</feature>
<dbReference type="FunFam" id="1.25.40.10:FF:000031">
    <property type="entry name" value="Pentatricopeptide repeat-containing protein mitochondrial"/>
    <property type="match status" value="2"/>
</dbReference>
<dbReference type="PROSITE" id="PS51375">
    <property type="entry name" value="PPR"/>
    <property type="match status" value="6"/>
</dbReference>
<sequence>MNRSWQGTASLSETLSTLEGGLLPLFAIESFVFTLRRCKGEPSYALRTCAYVYKSGLDFHVPIANRLVSLLVDVGDFQDAQRIFDCLPYHDEESSSSLIVGYFKRGFSHQTLIFYQNLRRTYSDLPLSSQAFVCLLQLCKKSKNLNQGSEIHAHIACIGGLRRDVYVGSALIDMYAQCGSLPKAQKVFDELLDKNVITWTALIAGYVEDGQEDRAFKCFEQMQSTGLLPNAVTYVCILKACANVKHESKGRDIHVEIERQGFLDDNLFVASALVDMYAKCGSMKKAEQVFDKVAAQDIVLWTTLISGYTENGYAEAALACFEEMQCKGFSPNARTFACILKACGILGNMDRVSEIQVEAEKKGFLKKDIFLGSVLVDIYAKHGLLEKAKEVFDSLTTRDTILWTTLISGYTEHEQGKEALECFDQMQLEGIVPDALTFNCALKACGMTRARDKVQEIHRMIKGQKLLDKLTSVGNALIDAYVKCGCLSQAQQVFKELPSRNVLSWNLLIMGYVELQCHEEAIACFQSMKSKGVTPDTLTYVSILKASSSMEDIEMCEKILAEAEDGGLSKEDLFISSTIVDLYAKCGFLLRAQEAFDKAHVRDVVLWNALIAGFAQEGRGHEALDFLDQMLLEGVPPNAVTLLSGVKACGRIGAAKKGQELHTEIERRGLLDAEHVGNTLIDMYAKCGLLSKAQQVFNKVQNKDVISWTTLMTGYTQCGDVEIVFQIFDTMLGEGIKPNPVTFVVVLSACNHKGMYDKNETYIDAMNRAQGVVPELVYHNYETDPLIYSGKEVNTVNLFRRHRVCSMNVMSHAFLEL</sequence>